<dbReference type="PROSITE" id="PS50871">
    <property type="entry name" value="C1Q"/>
    <property type="match status" value="1"/>
</dbReference>
<comment type="subcellular location">
    <subcellularLocation>
        <location evidence="1">Secreted</location>
    </subcellularLocation>
</comment>
<dbReference type="PRINTS" id="PR00007">
    <property type="entry name" value="COMPLEMNTC1Q"/>
</dbReference>
<dbReference type="AlphaFoldDB" id="A0A8W8JWQ2"/>
<dbReference type="PANTHER" id="PTHR15427:SF33">
    <property type="entry name" value="COLLAGEN IV NC1 DOMAIN-CONTAINING PROTEIN"/>
    <property type="match status" value="1"/>
</dbReference>
<dbReference type="EnsemblMetazoa" id="G21161.1">
    <property type="protein sequence ID" value="G21161.1:cds"/>
    <property type="gene ID" value="G21161"/>
</dbReference>
<reference evidence="4" key="1">
    <citation type="submission" date="2022-08" db="UniProtKB">
        <authorList>
            <consortium name="EnsemblMetazoa"/>
        </authorList>
    </citation>
    <scope>IDENTIFICATION</scope>
    <source>
        <strain evidence="4">05x7-T-G4-1.051#20</strain>
    </source>
</reference>
<dbReference type="InterPro" id="IPR050392">
    <property type="entry name" value="Collagen/C1q_domain"/>
</dbReference>
<evidence type="ECO:0000259" key="3">
    <source>
        <dbReference type="PROSITE" id="PS50871"/>
    </source>
</evidence>
<dbReference type="InterPro" id="IPR001073">
    <property type="entry name" value="C1q_dom"/>
</dbReference>
<keyword evidence="2" id="KW-0964">Secreted</keyword>
<evidence type="ECO:0000256" key="1">
    <source>
        <dbReference type="ARBA" id="ARBA00004613"/>
    </source>
</evidence>
<evidence type="ECO:0000313" key="5">
    <source>
        <dbReference type="Proteomes" id="UP000005408"/>
    </source>
</evidence>
<dbReference type="Pfam" id="PF00386">
    <property type="entry name" value="C1q"/>
    <property type="match status" value="1"/>
</dbReference>
<keyword evidence="5" id="KW-1185">Reference proteome</keyword>
<feature type="domain" description="C1q" evidence="3">
    <location>
        <begin position="50"/>
        <end position="183"/>
    </location>
</feature>
<dbReference type="GO" id="GO:0005581">
    <property type="term" value="C:collagen trimer"/>
    <property type="evidence" value="ECO:0007669"/>
    <property type="project" value="UniProtKB-KW"/>
</dbReference>
<evidence type="ECO:0000256" key="2">
    <source>
        <dbReference type="ARBA" id="ARBA00022525"/>
    </source>
</evidence>
<proteinExistence type="predicted"/>
<protein>
    <recommendedName>
        <fullName evidence="3">C1q domain-containing protein</fullName>
    </recommendedName>
</protein>
<dbReference type="PANTHER" id="PTHR15427">
    <property type="entry name" value="EMILIN ELASTIN MICROFIBRIL INTERFACE-LOCATED PROTEIN ELASTIN MICROFIBRIL INTERFACER"/>
    <property type="match status" value="1"/>
</dbReference>
<dbReference type="Gene3D" id="2.60.120.40">
    <property type="match status" value="1"/>
</dbReference>
<dbReference type="InterPro" id="IPR008983">
    <property type="entry name" value="Tumour_necrosis_fac-like_dom"/>
</dbReference>
<dbReference type="SMART" id="SM00110">
    <property type="entry name" value="C1Q"/>
    <property type="match status" value="1"/>
</dbReference>
<accession>A0A8W8JWQ2</accession>
<sequence>MEELNFLRQRMDRLQHIITDLSKRGNVNQSLSIETFETRTKQTGNAIRGISTSSIAFYASMSSNEPNVGTHHLLIFDHELLNVRNGYHPHSGVFIAPESGIYVFMWTLRLYEQSIVLVVNGIDYTSIYNRETPGADESVTGYAIARVNQGEDVFLRSHSSFTGTGDIISNDYGLSTFGVWLLC</sequence>
<evidence type="ECO:0000313" key="4">
    <source>
        <dbReference type="EnsemblMetazoa" id="G21161.1:cds"/>
    </source>
</evidence>
<dbReference type="Proteomes" id="UP000005408">
    <property type="component" value="Unassembled WGS sequence"/>
</dbReference>
<dbReference type="SUPFAM" id="SSF49842">
    <property type="entry name" value="TNF-like"/>
    <property type="match status" value="1"/>
</dbReference>
<name>A0A8W8JWQ2_MAGGI</name>
<organism evidence="4 5">
    <name type="scientific">Magallana gigas</name>
    <name type="common">Pacific oyster</name>
    <name type="synonym">Crassostrea gigas</name>
    <dbReference type="NCBI Taxonomy" id="29159"/>
    <lineage>
        <taxon>Eukaryota</taxon>
        <taxon>Metazoa</taxon>
        <taxon>Spiralia</taxon>
        <taxon>Lophotrochozoa</taxon>
        <taxon>Mollusca</taxon>
        <taxon>Bivalvia</taxon>
        <taxon>Autobranchia</taxon>
        <taxon>Pteriomorphia</taxon>
        <taxon>Ostreida</taxon>
        <taxon>Ostreoidea</taxon>
        <taxon>Ostreidae</taxon>
        <taxon>Magallana</taxon>
    </lineage>
</organism>